<dbReference type="Pfam" id="PF02201">
    <property type="entry name" value="SWIB"/>
    <property type="match status" value="1"/>
</dbReference>
<reference evidence="4" key="1">
    <citation type="journal article" date="2018" name="Nat. Microbiol.">
        <title>Leveraging single-cell genomics to expand the fungal tree of life.</title>
        <authorList>
            <person name="Ahrendt S.R."/>
            <person name="Quandt C.A."/>
            <person name="Ciobanu D."/>
            <person name="Clum A."/>
            <person name="Salamov A."/>
            <person name="Andreopoulos B."/>
            <person name="Cheng J.F."/>
            <person name="Woyke T."/>
            <person name="Pelin A."/>
            <person name="Henrissat B."/>
            <person name="Reynolds N.K."/>
            <person name="Benny G.L."/>
            <person name="Smith M.E."/>
            <person name="James T.Y."/>
            <person name="Grigoriev I.V."/>
        </authorList>
    </citation>
    <scope>NUCLEOTIDE SEQUENCE [LARGE SCALE GENOMIC DNA]</scope>
    <source>
        <strain evidence="4">RSA 468</strain>
    </source>
</reference>
<feature type="non-terminal residue" evidence="3">
    <location>
        <position position="111"/>
    </location>
</feature>
<dbReference type="InterPro" id="IPR003121">
    <property type="entry name" value="SWIB_MDM2_domain"/>
</dbReference>
<organism evidence="3 4">
    <name type="scientific">Dimargaris cristalligena</name>
    <dbReference type="NCBI Taxonomy" id="215637"/>
    <lineage>
        <taxon>Eukaryota</taxon>
        <taxon>Fungi</taxon>
        <taxon>Fungi incertae sedis</taxon>
        <taxon>Zoopagomycota</taxon>
        <taxon>Kickxellomycotina</taxon>
        <taxon>Dimargaritomycetes</taxon>
        <taxon>Dimargaritales</taxon>
        <taxon>Dimargaritaceae</taxon>
        <taxon>Dimargaris</taxon>
    </lineage>
</organism>
<dbReference type="SMART" id="SM00151">
    <property type="entry name" value="SWIB"/>
    <property type="match status" value="1"/>
</dbReference>
<keyword evidence="4" id="KW-1185">Reference proteome</keyword>
<dbReference type="Proteomes" id="UP000268162">
    <property type="component" value="Unassembled WGS sequence"/>
</dbReference>
<dbReference type="Gene3D" id="1.10.245.10">
    <property type="entry name" value="SWIB/MDM2 domain"/>
    <property type="match status" value="1"/>
</dbReference>
<evidence type="ECO:0000256" key="1">
    <source>
        <dbReference type="SAM" id="MobiDB-lite"/>
    </source>
</evidence>
<evidence type="ECO:0000259" key="2">
    <source>
        <dbReference type="PROSITE" id="PS51925"/>
    </source>
</evidence>
<dbReference type="InterPro" id="IPR036885">
    <property type="entry name" value="SWIB_MDM2_dom_sf"/>
</dbReference>
<protein>
    <submittedName>
        <fullName evidence="3">SWIB/MDM2 domain-containing protein</fullName>
    </submittedName>
</protein>
<dbReference type="EMBL" id="ML003078">
    <property type="protein sequence ID" value="RKP34766.1"/>
    <property type="molecule type" value="Genomic_DNA"/>
</dbReference>
<feature type="domain" description="DM2" evidence="2">
    <location>
        <begin position="31"/>
        <end position="108"/>
    </location>
</feature>
<dbReference type="SUPFAM" id="SSF47592">
    <property type="entry name" value="SWIB/MDM2 domain"/>
    <property type="match status" value="1"/>
</dbReference>
<dbReference type="PROSITE" id="PS51925">
    <property type="entry name" value="SWIB_MDM2"/>
    <property type="match status" value="1"/>
</dbReference>
<feature type="compositionally biased region" description="Basic residues" evidence="1">
    <location>
        <begin position="1"/>
        <end position="14"/>
    </location>
</feature>
<dbReference type="InterPro" id="IPR019835">
    <property type="entry name" value="SWIB_domain"/>
</dbReference>
<evidence type="ECO:0000313" key="3">
    <source>
        <dbReference type="EMBL" id="RKP34766.1"/>
    </source>
</evidence>
<dbReference type="STRING" id="215637.A0A4P9ZMX9"/>
<dbReference type="CDD" id="cd10567">
    <property type="entry name" value="SWIB-MDM2_like"/>
    <property type="match status" value="1"/>
</dbReference>
<name>A0A4P9ZMX9_9FUNG</name>
<feature type="non-terminal residue" evidence="3">
    <location>
        <position position="1"/>
    </location>
</feature>
<dbReference type="PANTHER" id="PTHR13844">
    <property type="entry name" value="SWI/SNF-RELATED MATRIX-ASSOCIATED ACTIN-DEPENDENT REGULATOR OF CHROMATIN SUBFAMILY D"/>
    <property type="match status" value="1"/>
</dbReference>
<evidence type="ECO:0000313" key="4">
    <source>
        <dbReference type="Proteomes" id="UP000268162"/>
    </source>
</evidence>
<dbReference type="AlphaFoldDB" id="A0A4P9ZMX9"/>
<gene>
    <name evidence="3" type="ORF">BJ085DRAFT_3562</name>
</gene>
<feature type="region of interest" description="Disordered" evidence="1">
    <location>
        <begin position="1"/>
        <end position="34"/>
    </location>
</feature>
<sequence>KRKATDKTKKKAKKETKDGETKPKRAAPNNNFNRPLLVSSELSEVVGTEKASRPEIVKGIWAHIKANNLQDEADRRYILCDEKLTNVFKVPRVSMFQMNKLLSSHLKAPEE</sequence>
<accession>A0A4P9ZMX9</accession>
<proteinExistence type="predicted"/>